<dbReference type="EMBL" id="BQNB010010796">
    <property type="protein sequence ID" value="GJS82080.1"/>
    <property type="molecule type" value="Genomic_DNA"/>
</dbReference>
<keyword evidence="3" id="KW-1185">Reference proteome</keyword>
<protein>
    <submittedName>
        <fullName evidence="2">Uncharacterized protein</fullName>
    </submittedName>
</protein>
<dbReference type="PANTHER" id="PTHR23177:SF64">
    <property type="entry name" value="RHO GTPASE-ACTIVATING PROTEIN 1"/>
    <property type="match status" value="1"/>
</dbReference>
<dbReference type="Gene3D" id="3.30.200.90">
    <property type="match status" value="1"/>
</dbReference>
<accession>A0ABQ4YWC9</accession>
<sequence>MAFSALKCLSFMFIELFVYICMILNTTGNINLFLDPDDEDDEEEYLDCEDIQEYSNHENNEECLDYEENQEYFNHKNDEEFTFMYIDENNTPIPADKASKNKDIHPKFPLFDLNLLSHEERKQLPINPQVNKVSVESDQVALSSTSECDTIESVAMGPYCTWKKQPPKLSKKSKSTCFPKLWRLKDKVGDGRDAFLFLKKPVRTAVEGSSLKGTSGKRKGLKAENRKFSGHEVYLRKRAQEGTVFAPALEGMKHDKSEQGEMLSKPFLDVCKQILPVIGLVGEYIAHGASSVVLSNAIFDKEAMAQRNFIAVYGNNVEIQALSEMYNRPIHIYSYTTEGGLQAKGIFRITGENDQEKDVRKQLNIGFVPDGVDVPFFAGLIKVDTATFPQLRVNTSLKENLSKDEKESIILSPGLRRTLVKMKALRVAIVRFGDNSKRTRVMTSPFVLMLLIQQNHPVSNNNLVHKVSYGSELSNRGQTFDMDVLNFMDGDQPISYEKAGSYFARDPS</sequence>
<name>A0ABQ4YWC9_9ASTR</name>
<reference evidence="2" key="1">
    <citation type="journal article" date="2022" name="Int. J. Mol. Sci.">
        <title>Draft Genome of Tanacetum Coccineum: Genomic Comparison of Closely Related Tanacetum-Family Plants.</title>
        <authorList>
            <person name="Yamashiro T."/>
            <person name="Shiraishi A."/>
            <person name="Nakayama K."/>
            <person name="Satake H."/>
        </authorList>
    </citation>
    <scope>NUCLEOTIDE SEQUENCE</scope>
</reference>
<reference evidence="2" key="2">
    <citation type="submission" date="2022-01" db="EMBL/GenBank/DDBJ databases">
        <authorList>
            <person name="Yamashiro T."/>
            <person name="Shiraishi A."/>
            <person name="Satake H."/>
            <person name="Nakayama K."/>
        </authorList>
    </citation>
    <scope>NUCLEOTIDE SEQUENCE</scope>
</reference>
<proteinExistence type="predicted"/>
<evidence type="ECO:0000313" key="2">
    <source>
        <dbReference type="EMBL" id="GJS82080.1"/>
    </source>
</evidence>
<keyword evidence="1" id="KW-0343">GTPase activation</keyword>
<evidence type="ECO:0000256" key="1">
    <source>
        <dbReference type="ARBA" id="ARBA00022468"/>
    </source>
</evidence>
<dbReference type="InterPro" id="IPR044785">
    <property type="entry name" value="RopGAP1-5"/>
</dbReference>
<gene>
    <name evidence="2" type="ORF">Tco_0748621</name>
</gene>
<organism evidence="2 3">
    <name type="scientific">Tanacetum coccineum</name>
    <dbReference type="NCBI Taxonomy" id="301880"/>
    <lineage>
        <taxon>Eukaryota</taxon>
        <taxon>Viridiplantae</taxon>
        <taxon>Streptophyta</taxon>
        <taxon>Embryophyta</taxon>
        <taxon>Tracheophyta</taxon>
        <taxon>Spermatophyta</taxon>
        <taxon>Magnoliopsida</taxon>
        <taxon>eudicotyledons</taxon>
        <taxon>Gunneridae</taxon>
        <taxon>Pentapetalae</taxon>
        <taxon>asterids</taxon>
        <taxon>campanulids</taxon>
        <taxon>Asterales</taxon>
        <taxon>Asteraceae</taxon>
        <taxon>Asteroideae</taxon>
        <taxon>Anthemideae</taxon>
        <taxon>Anthemidinae</taxon>
        <taxon>Tanacetum</taxon>
    </lineage>
</organism>
<comment type="caution">
    <text evidence="2">The sequence shown here is derived from an EMBL/GenBank/DDBJ whole genome shotgun (WGS) entry which is preliminary data.</text>
</comment>
<dbReference type="PANTHER" id="PTHR23177">
    <property type="entry name" value="MKIAA1688 PROTEIN"/>
    <property type="match status" value="1"/>
</dbReference>
<evidence type="ECO:0000313" key="3">
    <source>
        <dbReference type="Proteomes" id="UP001151760"/>
    </source>
</evidence>
<dbReference type="Proteomes" id="UP001151760">
    <property type="component" value="Unassembled WGS sequence"/>
</dbReference>